<dbReference type="EMBL" id="JACHEN010000007">
    <property type="protein sequence ID" value="MBB6215444.1"/>
    <property type="molecule type" value="Genomic_DNA"/>
</dbReference>
<organism evidence="1 3">
    <name type="scientific">Anaerosolibacter carboniphilus</name>
    <dbReference type="NCBI Taxonomy" id="1417629"/>
    <lineage>
        <taxon>Bacteria</taxon>
        <taxon>Bacillati</taxon>
        <taxon>Bacillota</taxon>
        <taxon>Clostridia</taxon>
        <taxon>Peptostreptococcales</taxon>
        <taxon>Thermotaleaceae</taxon>
        <taxon>Anaerosolibacter</taxon>
    </lineage>
</organism>
<accession>A0A841KNI7</accession>
<reference evidence="1 3" key="1">
    <citation type="submission" date="2020-08" db="EMBL/GenBank/DDBJ databases">
        <title>Genomic Encyclopedia of Type Strains, Phase IV (KMG-IV): sequencing the most valuable type-strain genomes for metagenomic binning, comparative biology and taxonomic classification.</title>
        <authorList>
            <person name="Goeker M."/>
        </authorList>
    </citation>
    <scope>NUCLEOTIDE SEQUENCE [LARGE SCALE GENOMIC DNA]</scope>
    <source>
        <strain evidence="1 3">DSM 103526</strain>
    </source>
</reference>
<dbReference type="AlphaFoldDB" id="A0A841KNI7"/>
<name>A0A841KNI7_9FIRM</name>
<gene>
    <name evidence="1" type="ORF">HNQ80_001085</name>
    <name evidence="2" type="ORF">HNQ80_001533</name>
</gene>
<evidence type="ECO:0000313" key="2">
    <source>
        <dbReference type="EMBL" id="MBB6215444.1"/>
    </source>
</evidence>
<dbReference type="NCBIfam" id="NF040898">
    <property type="entry name" value="CC_mini_metal"/>
    <property type="match status" value="1"/>
</dbReference>
<comment type="caution">
    <text evidence="1">The sequence shown here is derived from an EMBL/GenBank/DDBJ whole genome shotgun (WGS) entry which is preliminary data.</text>
</comment>
<dbReference type="EMBL" id="JACHEN010000005">
    <property type="protein sequence ID" value="MBB6214996.1"/>
    <property type="molecule type" value="Genomic_DNA"/>
</dbReference>
<evidence type="ECO:0000313" key="3">
    <source>
        <dbReference type="Proteomes" id="UP000579281"/>
    </source>
</evidence>
<proteinExistence type="predicted"/>
<protein>
    <submittedName>
        <fullName evidence="1">Uncharacterized protein</fullName>
    </submittedName>
</protein>
<evidence type="ECO:0000313" key="1">
    <source>
        <dbReference type="EMBL" id="MBB6214996.1"/>
    </source>
</evidence>
<sequence>MKNWFKNFLKKLEEANKKNFGDQRLDCCDINQKSNNPKTTKTK</sequence>
<keyword evidence="3" id="KW-1185">Reference proteome</keyword>
<dbReference type="RefSeq" id="WP_279288959.1">
    <property type="nucleotide sequence ID" value="NZ_JACHEN010000005.1"/>
</dbReference>
<dbReference type="Proteomes" id="UP000579281">
    <property type="component" value="Unassembled WGS sequence"/>
</dbReference>